<evidence type="ECO:0000259" key="2">
    <source>
        <dbReference type="PROSITE" id="PS51192"/>
    </source>
</evidence>
<keyword evidence="4" id="KW-0347">Helicase</keyword>
<dbReference type="Pfam" id="PF00176">
    <property type="entry name" value="SNF2-rel_dom"/>
    <property type="match status" value="1"/>
</dbReference>
<dbReference type="SMART" id="SM00490">
    <property type="entry name" value="HELICc"/>
    <property type="match status" value="1"/>
</dbReference>
<dbReference type="InterPro" id="IPR027417">
    <property type="entry name" value="P-loop_NTPase"/>
</dbReference>
<reference evidence="4" key="1">
    <citation type="journal article" date="2021" name="PeerJ">
        <title>Extensive microbial diversity within the chicken gut microbiome revealed by metagenomics and culture.</title>
        <authorList>
            <person name="Gilroy R."/>
            <person name="Ravi A."/>
            <person name="Getino M."/>
            <person name="Pursley I."/>
            <person name="Horton D.L."/>
            <person name="Alikhan N.F."/>
            <person name="Baker D."/>
            <person name="Gharbi K."/>
            <person name="Hall N."/>
            <person name="Watson M."/>
            <person name="Adriaenssens E.M."/>
            <person name="Foster-Nyarko E."/>
            <person name="Jarju S."/>
            <person name="Secka A."/>
            <person name="Antonio M."/>
            <person name="Oren A."/>
            <person name="Chaudhuri R.R."/>
            <person name="La Ragione R."/>
            <person name="Hildebrand F."/>
            <person name="Pallen M.J."/>
        </authorList>
    </citation>
    <scope>NUCLEOTIDE SEQUENCE</scope>
    <source>
        <strain evidence="4">CHK154-13316</strain>
    </source>
</reference>
<accession>A0A921LGG0</accession>
<dbReference type="EMBL" id="DYVL01000123">
    <property type="protein sequence ID" value="HJG12322.1"/>
    <property type="molecule type" value="Genomic_DNA"/>
</dbReference>
<evidence type="ECO:0000259" key="3">
    <source>
        <dbReference type="PROSITE" id="PS51194"/>
    </source>
</evidence>
<keyword evidence="1" id="KW-0378">Hydrolase</keyword>
<dbReference type="InterPro" id="IPR000330">
    <property type="entry name" value="SNF2_N"/>
</dbReference>
<feature type="domain" description="Helicase ATP-binding" evidence="2">
    <location>
        <begin position="901"/>
        <end position="1059"/>
    </location>
</feature>
<dbReference type="CDD" id="cd18012">
    <property type="entry name" value="DEXQc_arch_SWI2_SNF2"/>
    <property type="match status" value="1"/>
</dbReference>
<evidence type="ECO:0000256" key="1">
    <source>
        <dbReference type="ARBA" id="ARBA00022801"/>
    </source>
</evidence>
<dbReference type="Proteomes" id="UP000747074">
    <property type="component" value="Unassembled WGS sequence"/>
</dbReference>
<proteinExistence type="predicted"/>
<name>A0A921LGG0_9BACE</name>
<dbReference type="PROSITE" id="PS51194">
    <property type="entry name" value="HELICASE_CTER"/>
    <property type="match status" value="1"/>
</dbReference>
<comment type="caution">
    <text evidence="4">The sequence shown here is derived from an EMBL/GenBank/DDBJ whole genome shotgun (WGS) entry which is preliminary data.</text>
</comment>
<dbReference type="InterPro" id="IPR038718">
    <property type="entry name" value="SNF2-like_sf"/>
</dbReference>
<dbReference type="GO" id="GO:0005524">
    <property type="term" value="F:ATP binding"/>
    <property type="evidence" value="ECO:0007669"/>
    <property type="project" value="InterPro"/>
</dbReference>
<organism evidence="4 5">
    <name type="scientific">Bacteroides xylanisolvens</name>
    <dbReference type="NCBI Taxonomy" id="371601"/>
    <lineage>
        <taxon>Bacteria</taxon>
        <taxon>Pseudomonadati</taxon>
        <taxon>Bacteroidota</taxon>
        <taxon>Bacteroidia</taxon>
        <taxon>Bacteroidales</taxon>
        <taxon>Bacteroidaceae</taxon>
        <taxon>Bacteroides</taxon>
    </lineage>
</organism>
<gene>
    <name evidence="4" type="ORF">K8V07_10375</name>
</gene>
<dbReference type="RefSeq" id="WP_120067440.1">
    <property type="nucleotide sequence ID" value="NZ_JAHOFO010000034.1"/>
</dbReference>
<sequence>MAILAADKDKEIKTLFLKYMAWNMLPLLYNDALKKLCKMGFSPAKATKLLKSMQENGEIEIVSNLHYFGNKRCRLLPGIHLRYLWLMRNESFEEFEKEQSLPGYIELQARTLCNAMLQWAATKELDNDIITHWPVDELTLPLFREMAYSTEWRDLYSKLSVGVLYCIIDGYANRWNYWLEEIDELFVENLYLRNQSMPTSVKAYFREVYSFYEYVLSGRINEIPENVTSRSVDGLCAHALYAQYHGNYSEALKIYRQALKDIESTYLFDTPFYSLTYVIALMREGSEASKKKMSGLVTKKRIREERQWLPAYLMLLIALGRDTKELVLWIERNYDLQSNMVKALLYLLLEHYKLNEKIYIDNRPIEKLLENDRFKALQLEYSCDFQAFISKNAQLREEMGVAPLLPSYAKQEPWEIALDRLAELVRNQETREVAKGAADNIARSRIVYHITNYGQIIPRLQKSKDGITWTGGRNIALATFQQNAVEGMSELDKSLAACVKYFNAGYSIGDIYELSGPKALSLLAGYPFVYMERNPDIPIVITKEELQLVVTQLKDGYQVSSNVKQLGSSNTILNKENDQLYRIVELTSEQRAILELFKQSSRFPLKAKDQLADVLGKLGRNVTIHSDLVRNKENLKQIKGDSLITVQLLPVGDGIKVELFVKPFIEQPPYCKAGEGVGSVIGTMKGERVQAVRNLKKEKENYVIVNQLLQRVSGDFMATDTAYFADYYQCLDLIEELRELSDVSRTEWPEGAKLSIKGIADFPQLKLSMKGVGYWFEIDGELEIEDGVRMKISELLRKTRESRGRFIALNDSDFIALSNQLRRKLQELDSILLNDKSLKVSSFNATLLADMEQQGILLKKDHKFKELQQKIEQAENVRFIVPATLQAELRDYQMDGFRWLSRLAYWGAGACLADDMGLGKTIQAIALMLSRGKKGASLVVAPASVLLNWQSEINRFAPSLTCRVLHDSCGDREQMIQETGDYDILLTTYGLLNAEVVLLSKKQWNVILLDEAHTIKNKDTKMSKAAMQLNGEFRLLLTGTPIQNHLSEIWNLFQFANPGLLGTFPHFNEKFILPIEKNGDKQRQKQLKRVLQPFLLRRTKNEVLDELPQKTEIVQKVELSSEEMALYENLRQQAVANIEESSLGAMQALAEITRLRQAACHPALINDKLKIDSSKTKVFMDLVDELIGNQHRALVFSQFTSHLALIRKELDLQGISYLYLDGTMSVNEREKQVSRFQQGEGHLFLISLKAGGTGLNLTAADYVIHLDPWWNPAVEDQASDRVYRIGQTRPVTIYRLIASNTIEEKIVTLHQSKKSLADSLLDGSNMAHKLTKEEMLELLRGGIQ</sequence>
<reference evidence="4" key="2">
    <citation type="submission" date="2021-09" db="EMBL/GenBank/DDBJ databases">
        <authorList>
            <person name="Gilroy R."/>
        </authorList>
    </citation>
    <scope>NUCLEOTIDE SEQUENCE</scope>
    <source>
        <strain evidence="4">CHK154-13316</strain>
    </source>
</reference>
<keyword evidence="4" id="KW-0547">Nucleotide-binding</keyword>
<dbReference type="Gene3D" id="3.40.50.10810">
    <property type="entry name" value="Tandem AAA-ATPase domain"/>
    <property type="match status" value="1"/>
</dbReference>
<dbReference type="GO" id="GO:0004386">
    <property type="term" value="F:helicase activity"/>
    <property type="evidence" value="ECO:0007669"/>
    <property type="project" value="UniProtKB-KW"/>
</dbReference>
<evidence type="ECO:0000313" key="4">
    <source>
        <dbReference type="EMBL" id="HJG12322.1"/>
    </source>
</evidence>
<dbReference type="SUPFAM" id="SSF52540">
    <property type="entry name" value="P-loop containing nucleoside triphosphate hydrolases"/>
    <property type="match status" value="2"/>
</dbReference>
<keyword evidence="4" id="KW-0067">ATP-binding</keyword>
<dbReference type="InterPro" id="IPR049730">
    <property type="entry name" value="SNF2/RAD54-like_C"/>
</dbReference>
<dbReference type="GO" id="GO:0016787">
    <property type="term" value="F:hydrolase activity"/>
    <property type="evidence" value="ECO:0007669"/>
    <property type="project" value="UniProtKB-KW"/>
</dbReference>
<dbReference type="PROSITE" id="PS51192">
    <property type="entry name" value="HELICASE_ATP_BIND_1"/>
    <property type="match status" value="1"/>
</dbReference>
<dbReference type="Pfam" id="PF00271">
    <property type="entry name" value="Helicase_C"/>
    <property type="match status" value="1"/>
</dbReference>
<dbReference type="PANTHER" id="PTHR10799">
    <property type="entry name" value="SNF2/RAD54 HELICASE FAMILY"/>
    <property type="match status" value="1"/>
</dbReference>
<dbReference type="SMART" id="SM00487">
    <property type="entry name" value="DEXDc"/>
    <property type="match status" value="1"/>
</dbReference>
<feature type="domain" description="Helicase C-terminal" evidence="3">
    <location>
        <begin position="1182"/>
        <end position="1334"/>
    </location>
</feature>
<dbReference type="InterPro" id="IPR001650">
    <property type="entry name" value="Helicase_C-like"/>
</dbReference>
<dbReference type="CDD" id="cd18793">
    <property type="entry name" value="SF2_C_SNF"/>
    <property type="match status" value="1"/>
</dbReference>
<protein>
    <submittedName>
        <fullName evidence="4">SNF2 family helicase</fullName>
    </submittedName>
</protein>
<dbReference type="Gene3D" id="3.40.50.300">
    <property type="entry name" value="P-loop containing nucleotide triphosphate hydrolases"/>
    <property type="match status" value="1"/>
</dbReference>
<dbReference type="InterPro" id="IPR014001">
    <property type="entry name" value="Helicase_ATP-bd"/>
</dbReference>
<evidence type="ECO:0000313" key="5">
    <source>
        <dbReference type="Proteomes" id="UP000747074"/>
    </source>
</evidence>